<dbReference type="GO" id="GO:0005737">
    <property type="term" value="C:cytoplasm"/>
    <property type="evidence" value="ECO:0007669"/>
    <property type="project" value="TreeGrafter"/>
</dbReference>
<evidence type="ECO:0000256" key="3">
    <source>
        <dbReference type="ARBA" id="ARBA00022722"/>
    </source>
</evidence>
<feature type="region of interest" description="Disordered" evidence="9">
    <location>
        <begin position="1"/>
        <end position="40"/>
    </location>
</feature>
<gene>
    <name evidence="11" type="ORF">VNO77_44601</name>
</gene>
<evidence type="ECO:0000313" key="11">
    <source>
        <dbReference type="EMBL" id="KAK7306649.1"/>
    </source>
</evidence>
<feature type="domain" description="RNase III" evidence="10">
    <location>
        <begin position="43"/>
        <end position="185"/>
    </location>
</feature>
<feature type="compositionally biased region" description="Basic and acidic residues" evidence="9">
    <location>
        <begin position="27"/>
        <end position="36"/>
    </location>
</feature>
<keyword evidence="7" id="KW-0460">Magnesium</keyword>
<dbReference type="PANTHER" id="PTHR14950:SF54">
    <property type="entry name" value="RNASE II-LIKE 1"/>
    <property type="match status" value="1"/>
</dbReference>
<dbReference type="InterPro" id="IPR036389">
    <property type="entry name" value="RNase_III_sf"/>
</dbReference>
<sequence length="287" mass="32704">MESCQELNAILETQETPNELPNEESQSEIKEERKEPLPPPLPLDEVEAILGYKFKNKCLLEEAYMHETYSTEKCFSYQRLEYVGDAVLNLLVTKEQFFTYPNLSPGKLTDLRSANVDTEKLARVALKHGFHRYLRHKKPLLEEQIHEFTNAISEYPLHSHGAINVPKDLADIVESTIGAIFIDCGCSIDIVWKVFKSLLEPTIGPDNIKKNPVTELLQFCQKQNLKIQFVDLWKESMAINIIINGKLVGTGTYRTKKQIAVIRAAKDALNNIHIVLNARNITNEDVL</sequence>
<dbReference type="PROSITE" id="PS50142">
    <property type="entry name" value="RNASE_3_2"/>
    <property type="match status" value="1"/>
</dbReference>
<dbReference type="EMBL" id="JAYMYQ010000011">
    <property type="protein sequence ID" value="KAK7306649.1"/>
    <property type="molecule type" value="Genomic_DNA"/>
</dbReference>
<evidence type="ECO:0000256" key="1">
    <source>
        <dbReference type="ARBA" id="ARBA00001936"/>
    </source>
</evidence>
<keyword evidence="6" id="KW-0378">Hydrolase</keyword>
<comment type="cofactor">
    <cofactor evidence="2">
        <name>Mg(2+)</name>
        <dbReference type="ChEBI" id="CHEBI:18420"/>
    </cofactor>
</comment>
<evidence type="ECO:0000256" key="7">
    <source>
        <dbReference type="ARBA" id="ARBA00022842"/>
    </source>
</evidence>
<dbReference type="GO" id="GO:0030422">
    <property type="term" value="P:siRNA processing"/>
    <property type="evidence" value="ECO:0007669"/>
    <property type="project" value="TreeGrafter"/>
</dbReference>
<dbReference type="SMART" id="SM00535">
    <property type="entry name" value="RIBOc"/>
    <property type="match status" value="1"/>
</dbReference>
<accession>A0AAN9PQJ2</accession>
<reference evidence="11 12" key="1">
    <citation type="submission" date="2024-01" db="EMBL/GenBank/DDBJ databases">
        <title>The genomes of 5 underutilized Papilionoideae crops provide insights into root nodulation and disease resistanc.</title>
        <authorList>
            <person name="Jiang F."/>
        </authorList>
    </citation>
    <scope>NUCLEOTIDE SEQUENCE [LARGE SCALE GENOMIC DNA]</scope>
    <source>
        <strain evidence="11">LVBAO_FW01</strain>
        <tissue evidence="11">Leaves</tissue>
    </source>
</reference>
<keyword evidence="4" id="KW-0479">Metal-binding</keyword>
<evidence type="ECO:0000256" key="9">
    <source>
        <dbReference type="SAM" id="MobiDB-lite"/>
    </source>
</evidence>
<dbReference type="Gene3D" id="1.10.1520.10">
    <property type="entry name" value="Ribonuclease III domain"/>
    <property type="match status" value="1"/>
</dbReference>
<protein>
    <recommendedName>
        <fullName evidence="10">RNase III domain-containing protein</fullName>
    </recommendedName>
</protein>
<dbReference type="GO" id="GO:0046872">
    <property type="term" value="F:metal ion binding"/>
    <property type="evidence" value="ECO:0007669"/>
    <property type="project" value="UniProtKB-KW"/>
</dbReference>
<evidence type="ECO:0000256" key="2">
    <source>
        <dbReference type="ARBA" id="ARBA00001946"/>
    </source>
</evidence>
<dbReference type="Proteomes" id="UP001367508">
    <property type="component" value="Unassembled WGS sequence"/>
</dbReference>
<evidence type="ECO:0000256" key="8">
    <source>
        <dbReference type="ARBA" id="ARBA00022884"/>
    </source>
</evidence>
<dbReference type="InterPro" id="IPR014720">
    <property type="entry name" value="dsRBD_dom"/>
</dbReference>
<keyword evidence="5" id="KW-0255">Endonuclease</keyword>
<dbReference type="GO" id="GO:0004525">
    <property type="term" value="F:ribonuclease III activity"/>
    <property type="evidence" value="ECO:0007669"/>
    <property type="project" value="InterPro"/>
</dbReference>
<dbReference type="SUPFAM" id="SSF54768">
    <property type="entry name" value="dsRNA-binding domain-like"/>
    <property type="match status" value="1"/>
</dbReference>
<keyword evidence="3" id="KW-0540">Nuclease</keyword>
<evidence type="ECO:0000256" key="5">
    <source>
        <dbReference type="ARBA" id="ARBA00022759"/>
    </source>
</evidence>
<name>A0AAN9PQJ2_CANGL</name>
<dbReference type="SUPFAM" id="SSF69065">
    <property type="entry name" value="RNase III domain-like"/>
    <property type="match status" value="1"/>
</dbReference>
<comment type="caution">
    <text evidence="11">The sequence shown here is derived from an EMBL/GenBank/DDBJ whole genome shotgun (WGS) entry which is preliminary data.</text>
</comment>
<dbReference type="GO" id="GO:0005634">
    <property type="term" value="C:nucleus"/>
    <property type="evidence" value="ECO:0007669"/>
    <property type="project" value="TreeGrafter"/>
</dbReference>
<dbReference type="Pfam" id="PF00636">
    <property type="entry name" value="Ribonuclease_3"/>
    <property type="match status" value="1"/>
</dbReference>
<evidence type="ECO:0000259" key="10">
    <source>
        <dbReference type="PROSITE" id="PS50142"/>
    </source>
</evidence>
<dbReference type="AlphaFoldDB" id="A0AAN9PQJ2"/>
<dbReference type="FunFam" id="1.10.1520.10:FF:000004">
    <property type="entry name" value="Endoribonuclease dicer-like 1"/>
    <property type="match status" value="1"/>
</dbReference>
<dbReference type="PROSITE" id="PS00517">
    <property type="entry name" value="RNASE_3_1"/>
    <property type="match status" value="1"/>
</dbReference>
<organism evidence="11 12">
    <name type="scientific">Canavalia gladiata</name>
    <name type="common">Sword bean</name>
    <name type="synonym">Dolichos gladiatus</name>
    <dbReference type="NCBI Taxonomy" id="3824"/>
    <lineage>
        <taxon>Eukaryota</taxon>
        <taxon>Viridiplantae</taxon>
        <taxon>Streptophyta</taxon>
        <taxon>Embryophyta</taxon>
        <taxon>Tracheophyta</taxon>
        <taxon>Spermatophyta</taxon>
        <taxon>Magnoliopsida</taxon>
        <taxon>eudicotyledons</taxon>
        <taxon>Gunneridae</taxon>
        <taxon>Pentapetalae</taxon>
        <taxon>rosids</taxon>
        <taxon>fabids</taxon>
        <taxon>Fabales</taxon>
        <taxon>Fabaceae</taxon>
        <taxon>Papilionoideae</taxon>
        <taxon>50 kb inversion clade</taxon>
        <taxon>NPAAA clade</taxon>
        <taxon>indigoferoid/millettioid clade</taxon>
        <taxon>Phaseoleae</taxon>
        <taxon>Canavalia</taxon>
    </lineage>
</organism>
<evidence type="ECO:0000256" key="4">
    <source>
        <dbReference type="ARBA" id="ARBA00022723"/>
    </source>
</evidence>
<dbReference type="GO" id="GO:0003723">
    <property type="term" value="F:RNA binding"/>
    <property type="evidence" value="ECO:0007669"/>
    <property type="project" value="UniProtKB-KW"/>
</dbReference>
<evidence type="ECO:0000256" key="6">
    <source>
        <dbReference type="ARBA" id="ARBA00022801"/>
    </source>
</evidence>
<keyword evidence="12" id="KW-1185">Reference proteome</keyword>
<keyword evidence="8" id="KW-0694">RNA-binding</keyword>
<comment type="cofactor">
    <cofactor evidence="1">
        <name>Mn(2+)</name>
        <dbReference type="ChEBI" id="CHEBI:29035"/>
    </cofactor>
</comment>
<evidence type="ECO:0000313" key="12">
    <source>
        <dbReference type="Proteomes" id="UP001367508"/>
    </source>
</evidence>
<dbReference type="PANTHER" id="PTHR14950">
    <property type="entry name" value="DICER-RELATED"/>
    <property type="match status" value="1"/>
</dbReference>
<dbReference type="InterPro" id="IPR000999">
    <property type="entry name" value="RNase_III_dom"/>
</dbReference>
<dbReference type="Pfam" id="PF00035">
    <property type="entry name" value="dsrm"/>
    <property type="match status" value="1"/>
</dbReference>
<proteinExistence type="predicted"/>
<dbReference type="Gene3D" id="3.30.160.20">
    <property type="match status" value="1"/>
</dbReference>
<dbReference type="CDD" id="cd00593">
    <property type="entry name" value="RIBOc"/>
    <property type="match status" value="1"/>
</dbReference>